<dbReference type="EMBL" id="CP032125">
    <property type="protein sequence ID" value="AXX98453.1"/>
    <property type="molecule type" value="Genomic_DNA"/>
</dbReference>
<dbReference type="RefSeq" id="WP_118943109.1">
    <property type="nucleotide sequence ID" value="NZ_CP032125.1"/>
</dbReference>
<evidence type="ECO:0000256" key="8">
    <source>
        <dbReference type="ARBA" id="ARBA00023136"/>
    </source>
</evidence>
<evidence type="ECO:0000259" key="11">
    <source>
        <dbReference type="Pfam" id="PF25994"/>
    </source>
</evidence>
<dbReference type="OrthoDB" id="9810980at2"/>
<feature type="domain" description="AprE-like beta-barrel" evidence="12">
    <location>
        <begin position="332"/>
        <end position="424"/>
    </location>
</feature>
<dbReference type="Gene3D" id="2.40.30.170">
    <property type="match status" value="1"/>
</dbReference>
<comment type="subcellular location">
    <subcellularLocation>
        <location evidence="1 9">Cell inner membrane</location>
        <topology evidence="1 9">Single-pass membrane protein</topology>
    </subcellularLocation>
</comment>
<accession>A0A347UHX5</accession>
<sequence>MSELQLYQQPLDWYEDVPRRINRIGLFGLMLMLAAFGGFGYWAFRAPLAAAVIAQGSFVATGSNKVLQHLEGGIIKEIMVAEGDHVKAGQTLVLLDDTAAKTRKTELVLRLARLQAINARLLAEYQGLDNLPFPADLLVQASDPKVAEIIEGQRINFSMSSTKKANDIRLIEANIKALEQRINGYSIQRDTLQTQIDILNEDYTAKSELFDKGLIRKPEINALLRAKAEGAGQIARLTAEIEESTTLIGKYERQIDQTKQAYYQAALDEIQSVQAEIDSVTEKVLNATDVMRRTRIVAPVSGTILRRYYNTSGGVIAGGKPILEILPEGADLIIEVLVKRTEIDSVTIGHEATVRLVALNRRTTPVLYGKVFYVSADAIPDKSATGRRREVYLARVSLSPEQLARVPGFTPTPGMPAEVLIKTQERTFFQYLTKPIVDSMSRAFRED</sequence>
<dbReference type="GO" id="GO:0005886">
    <property type="term" value="C:plasma membrane"/>
    <property type="evidence" value="ECO:0007669"/>
    <property type="project" value="UniProtKB-SubCell"/>
</dbReference>
<keyword evidence="7 9" id="KW-1133">Transmembrane helix</keyword>
<gene>
    <name evidence="13" type="ORF">BAR1_11255</name>
</gene>
<feature type="domain" description="AprE-like long alpha-helical hairpin" evidence="11">
    <location>
        <begin position="105"/>
        <end position="290"/>
    </location>
</feature>
<keyword evidence="6 9" id="KW-0812">Transmembrane</keyword>
<keyword evidence="3 9" id="KW-0813">Transport</keyword>
<evidence type="ECO:0000256" key="9">
    <source>
        <dbReference type="RuleBase" id="RU365093"/>
    </source>
</evidence>
<dbReference type="KEGG" id="pamo:BAR1_11255"/>
<dbReference type="Gene3D" id="2.40.50.100">
    <property type="match status" value="1"/>
</dbReference>
<feature type="coiled-coil region" evidence="10">
    <location>
        <begin position="168"/>
        <end position="195"/>
    </location>
</feature>
<dbReference type="GO" id="GO:0015031">
    <property type="term" value="P:protein transport"/>
    <property type="evidence" value="ECO:0007669"/>
    <property type="project" value="InterPro"/>
</dbReference>
<evidence type="ECO:0000313" key="13">
    <source>
        <dbReference type="EMBL" id="AXX98453.1"/>
    </source>
</evidence>
<dbReference type="NCBIfam" id="TIGR01843">
    <property type="entry name" value="type_I_hlyD"/>
    <property type="match status" value="1"/>
</dbReference>
<dbReference type="InterPro" id="IPR010129">
    <property type="entry name" value="T1SS_HlyD"/>
</dbReference>
<keyword evidence="10" id="KW-0175">Coiled coil</keyword>
<feature type="coiled-coil region" evidence="10">
    <location>
        <begin position="234"/>
        <end position="283"/>
    </location>
</feature>
<comment type="similarity">
    <text evidence="2 9">Belongs to the membrane fusion protein (MFP) (TC 8.A.1) family.</text>
</comment>
<evidence type="ECO:0000259" key="12">
    <source>
        <dbReference type="Pfam" id="PF26002"/>
    </source>
</evidence>
<dbReference type="PRINTS" id="PR01490">
    <property type="entry name" value="RTXTOXIND"/>
</dbReference>
<protein>
    <recommendedName>
        <fullName evidence="9">Membrane fusion protein (MFP) family protein</fullName>
    </recommendedName>
</protein>
<feature type="transmembrane region" description="Helical" evidence="9">
    <location>
        <begin position="24"/>
        <end position="44"/>
    </location>
</feature>
<keyword evidence="14" id="KW-1185">Reference proteome</keyword>
<dbReference type="Proteomes" id="UP000261704">
    <property type="component" value="Chromosome"/>
</dbReference>
<dbReference type="AlphaFoldDB" id="A0A347UHX5"/>
<evidence type="ECO:0000256" key="2">
    <source>
        <dbReference type="ARBA" id="ARBA00009477"/>
    </source>
</evidence>
<proteinExistence type="inferred from homology"/>
<keyword evidence="4 9" id="KW-1003">Cell membrane</keyword>
<dbReference type="InterPro" id="IPR058781">
    <property type="entry name" value="HH_AprE-like"/>
</dbReference>
<evidence type="ECO:0000256" key="1">
    <source>
        <dbReference type="ARBA" id="ARBA00004377"/>
    </source>
</evidence>
<keyword evidence="5 9" id="KW-0997">Cell inner membrane</keyword>
<dbReference type="PANTHER" id="PTHR30386">
    <property type="entry name" value="MEMBRANE FUSION SUBUNIT OF EMRAB-TOLC MULTIDRUG EFFLUX PUMP"/>
    <property type="match status" value="1"/>
</dbReference>
<evidence type="ECO:0000256" key="5">
    <source>
        <dbReference type="ARBA" id="ARBA00022519"/>
    </source>
</evidence>
<dbReference type="PANTHER" id="PTHR30386:SF17">
    <property type="entry name" value="ALKALINE PROTEASE SECRETION PROTEIN APRE"/>
    <property type="match status" value="1"/>
</dbReference>
<evidence type="ECO:0000256" key="3">
    <source>
        <dbReference type="ARBA" id="ARBA00022448"/>
    </source>
</evidence>
<evidence type="ECO:0000256" key="4">
    <source>
        <dbReference type="ARBA" id="ARBA00022475"/>
    </source>
</evidence>
<evidence type="ECO:0000256" key="10">
    <source>
        <dbReference type="SAM" id="Coils"/>
    </source>
</evidence>
<reference evidence="13 14" key="1">
    <citation type="submission" date="2018-09" db="EMBL/GenBank/DDBJ databases">
        <title>Profundibacter amoris BAR1 gen. nov., sp. nov., a new member of the Roseobacter clade isolated at Lokis Castle Vent Field on the Arctic Mid-Oceanic Ridge.</title>
        <authorList>
            <person name="Le Moine Bauer S."/>
            <person name="Sjoeberg A.G."/>
            <person name="L'Haridon S."/>
            <person name="Stokke R."/>
            <person name="Roalkvam I."/>
            <person name="Steen I.H."/>
            <person name="Dahle H."/>
        </authorList>
    </citation>
    <scope>NUCLEOTIDE SEQUENCE [LARGE SCALE GENOMIC DNA]</scope>
    <source>
        <strain evidence="13 14">BAR1</strain>
    </source>
</reference>
<evidence type="ECO:0000313" key="14">
    <source>
        <dbReference type="Proteomes" id="UP000261704"/>
    </source>
</evidence>
<dbReference type="Pfam" id="PF26002">
    <property type="entry name" value="Beta-barrel_AprE"/>
    <property type="match status" value="1"/>
</dbReference>
<dbReference type="Pfam" id="PF25994">
    <property type="entry name" value="HH_AprE"/>
    <property type="match status" value="1"/>
</dbReference>
<evidence type="ECO:0000256" key="6">
    <source>
        <dbReference type="ARBA" id="ARBA00022692"/>
    </source>
</evidence>
<dbReference type="InterPro" id="IPR058982">
    <property type="entry name" value="Beta-barrel_AprE"/>
</dbReference>
<organism evidence="13 14">
    <name type="scientific">Profundibacter amoris</name>
    <dbReference type="NCBI Taxonomy" id="2171755"/>
    <lineage>
        <taxon>Bacteria</taxon>
        <taxon>Pseudomonadati</taxon>
        <taxon>Pseudomonadota</taxon>
        <taxon>Alphaproteobacteria</taxon>
        <taxon>Rhodobacterales</taxon>
        <taxon>Paracoccaceae</taxon>
        <taxon>Profundibacter</taxon>
    </lineage>
</organism>
<name>A0A347UHX5_9RHOB</name>
<evidence type="ECO:0000256" key="7">
    <source>
        <dbReference type="ARBA" id="ARBA00022989"/>
    </source>
</evidence>
<keyword evidence="8 9" id="KW-0472">Membrane</keyword>
<dbReference type="InterPro" id="IPR050739">
    <property type="entry name" value="MFP"/>
</dbReference>